<gene>
    <name evidence="2" type="ORF">EZJ44_02090</name>
</gene>
<dbReference type="OrthoDB" id="5244965at2"/>
<accession>A0A4Q9V0X1</accession>
<dbReference type="InterPro" id="IPR035931">
    <property type="entry name" value="YlxR-like_sf"/>
</dbReference>
<evidence type="ECO:0000313" key="3">
    <source>
        <dbReference type="Proteomes" id="UP000293036"/>
    </source>
</evidence>
<evidence type="ECO:0000313" key="2">
    <source>
        <dbReference type="EMBL" id="TBW22726.1"/>
    </source>
</evidence>
<keyword evidence="3" id="KW-1185">Reference proteome</keyword>
<evidence type="ECO:0000259" key="1">
    <source>
        <dbReference type="Pfam" id="PF04296"/>
    </source>
</evidence>
<comment type="caution">
    <text evidence="2">The sequence shown here is derived from an EMBL/GenBank/DDBJ whole genome shotgun (WGS) entry which is preliminary data.</text>
</comment>
<dbReference type="RefSeq" id="WP_131279663.1">
    <property type="nucleotide sequence ID" value="NZ_JBHSLR010000009.1"/>
</dbReference>
<dbReference type="PANTHER" id="PTHR34215">
    <property type="entry name" value="BLL0784 PROTEIN"/>
    <property type="match status" value="1"/>
</dbReference>
<name>A0A4Q9V0X1_9ACTO</name>
<dbReference type="Proteomes" id="UP000293036">
    <property type="component" value="Unassembled WGS sequence"/>
</dbReference>
<dbReference type="SUPFAM" id="SSF64376">
    <property type="entry name" value="YlxR-like"/>
    <property type="match status" value="1"/>
</dbReference>
<dbReference type="PANTHER" id="PTHR34215:SF1">
    <property type="entry name" value="YLXR DOMAIN-CONTAINING PROTEIN"/>
    <property type="match status" value="1"/>
</dbReference>
<reference evidence="2 3" key="1">
    <citation type="submission" date="2019-02" db="EMBL/GenBank/DDBJ databases">
        <title>Arcanobacterium bovis sp. nov., isolated from the milk of a cow with mastitis.</title>
        <authorList>
            <person name="Sammra O."/>
            <person name="Foster G."/>
            <person name="Hassan A."/>
            <person name="Alssahen M."/>
            <person name="Laemmler C."/>
            <person name="Borowiak M."/>
            <person name="Malorny B."/>
            <person name="Abdulmawjood A."/>
        </authorList>
    </citation>
    <scope>NUCLEOTIDE SEQUENCE [LARGE SCALE GENOMIC DNA]</scope>
    <source>
        <strain evidence="2 3">C605018/01/1</strain>
    </source>
</reference>
<dbReference type="AlphaFoldDB" id="A0A4Q9V0X1"/>
<dbReference type="Gene3D" id="3.30.1230.10">
    <property type="entry name" value="YlxR-like"/>
    <property type="match status" value="1"/>
</dbReference>
<organism evidence="2 3">
    <name type="scientific">Arcanobacterium bovis</name>
    <dbReference type="NCBI Taxonomy" id="2529275"/>
    <lineage>
        <taxon>Bacteria</taxon>
        <taxon>Bacillati</taxon>
        <taxon>Actinomycetota</taxon>
        <taxon>Actinomycetes</taxon>
        <taxon>Actinomycetales</taxon>
        <taxon>Actinomycetaceae</taxon>
        <taxon>Arcanobacterium</taxon>
    </lineage>
</organism>
<protein>
    <submittedName>
        <fullName evidence="2">DUF448 domain-containing protein</fullName>
    </submittedName>
</protein>
<dbReference type="InterPro" id="IPR007393">
    <property type="entry name" value="YlxR_dom"/>
</dbReference>
<dbReference type="EMBL" id="SJDT01000002">
    <property type="protein sequence ID" value="TBW22726.1"/>
    <property type="molecule type" value="Genomic_DNA"/>
</dbReference>
<dbReference type="Pfam" id="PF04296">
    <property type="entry name" value="YlxR"/>
    <property type="match status" value="1"/>
</dbReference>
<feature type="domain" description="YlxR" evidence="1">
    <location>
        <begin position="23"/>
        <end position="91"/>
    </location>
</feature>
<proteinExistence type="predicted"/>
<dbReference type="InterPro" id="IPR037465">
    <property type="entry name" value="YlxR"/>
</dbReference>
<sequence>MSKFLNATPADGAGNSTVARPTRTCIGCRKKDVSSQMFRLKAVTSGTQLRARIDQFSDIPGRGAWIHKDSLCFTQASKRRAFLAAFRTSSAVDISELANVFNCQISTNNESG</sequence>